<feature type="transmembrane region" description="Helical" evidence="6">
    <location>
        <begin position="152"/>
        <end position="173"/>
    </location>
</feature>
<dbReference type="PANTHER" id="PTHR11266">
    <property type="entry name" value="PEROXISOMAL MEMBRANE PROTEIN 2, PXMP2 MPV17"/>
    <property type="match status" value="1"/>
</dbReference>
<comment type="similarity">
    <text evidence="2 6">Belongs to the peroxisomal membrane protein PXMP2/4 family.</text>
</comment>
<feature type="transmembrane region" description="Helical" evidence="6">
    <location>
        <begin position="218"/>
        <end position="239"/>
    </location>
</feature>
<keyword evidence="4 6" id="KW-1133">Transmembrane helix</keyword>
<proteinExistence type="inferred from homology"/>
<dbReference type="OrthoDB" id="430207at2759"/>
<evidence type="ECO:0000256" key="6">
    <source>
        <dbReference type="RuleBase" id="RU363053"/>
    </source>
</evidence>
<dbReference type="EMBL" id="CP051139">
    <property type="protein sequence ID" value="QIW94911.1"/>
    <property type="molecule type" value="Genomic_DNA"/>
</dbReference>
<dbReference type="GO" id="GO:0005739">
    <property type="term" value="C:mitochondrion"/>
    <property type="evidence" value="ECO:0007669"/>
    <property type="project" value="TreeGrafter"/>
</dbReference>
<evidence type="ECO:0000256" key="3">
    <source>
        <dbReference type="ARBA" id="ARBA00022692"/>
    </source>
</evidence>
<evidence type="ECO:0000256" key="4">
    <source>
        <dbReference type="ARBA" id="ARBA00022989"/>
    </source>
</evidence>
<protein>
    <submittedName>
        <fullName evidence="7">Uncharacterized protein</fullName>
    </submittedName>
</protein>
<dbReference type="Pfam" id="PF04117">
    <property type="entry name" value="Mpv17_PMP22"/>
    <property type="match status" value="1"/>
</dbReference>
<dbReference type="Proteomes" id="UP000503462">
    <property type="component" value="Chromosome 1"/>
</dbReference>
<sequence length="257" mass="29300">MSTLIIRTRANVLRLQQAVERNGLRRYAQQVRHESSTPKNTRNVSTVAEQKTWAAVLYSQPWFAPVMVPVRAYDRAHRRRPLLVQLLSSLAIYFLGDLSAQAIATSNFEEGSYEVERSLRSMTIGGIIAIPGYKWFVYLAQNFNYSSKLLSLGIKIGINQLFFTPIFSSYFFAMQSLLSGASLQDAWTRVKDTVPVSWMQSWKVWPAVMAFNFTYVPLQFRSIFAGFIAIGWQSYLSWLNKQAEAKERKSAALAVTE</sequence>
<dbReference type="GO" id="GO:0016020">
    <property type="term" value="C:membrane"/>
    <property type="evidence" value="ECO:0007669"/>
    <property type="project" value="UniProtKB-SubCell"/>
</dbReference>
<keyword evidence="8" id="KW-1185">Reference proteome</keyword>
<evidence type="ECO:0000313" key="8">
    <source>
        <dbReference type="Proteomes" id="UP000503462"/>
    </source>
</evidence>
<comment type="subcellular location">
    <subcellularLocation>
        <location evidence="1">Membrane</location>
        <topology evidence="1">Multi-pass membrane protein</topology>
    </subcellularLocation>
</comment>
<evidence type="ECO:0000256" key="5">
    <source>
        <dbReference type="ARBA" id="ARBA00023136"/>
    </source>
</evidence>
<dbReference type="InterPro" id="IPR007248">
    <property type="entry name" value="Mpv17_PMP22"/>
</dbReference>
<accession>A0A6H0XJL9</accession>
<name>A0A6H0XJL9_9PEZI</name>
<keyword evidence="5 6" id="KW-0472">Membrane</keyword>
<dbReference type="AlphaFoldDB" id="A0A6H0XJL9"/>
<evidence type="ECO:0000256" key="2">
    <source>
        <dbReference type="ARBA" id="ARBA00006824"/>
    </source>
</evidence>
<evidence type="ECO:0000256" key="1">
    <source>
        <dbReference type="ARBA" id="ARBA00004141"/>
    </source>
</evidence>
<evidence type="ECO:0000313" key="7">
    <source>
        <dbReference type="EMBL" id="QIW94911.1"/>
    </source>
</evidence>
<feature type="transmembrane region" description="Helical" evidence="6">
    <location>
        <begin position="82"/>
        <end position="103"/>
    </location>
</feature>
<dbReference type="PANTHER" id="PTHR11266:SF113">
    <property type="entry name" value="MEMBRANE PROTEIN, MPV17_PMP22 FAMILY, PUTATIVE (AFU_ORTHOLOGUE AFUA_1G13840)-RELATED"/>
    <property type="match status" value="1"/>
</dbReference>
<keyword evidence="3 6" id="KW-0812">Transmembrane</keyword>
<reference evidence="7 8" key="1">
    <citation type="journal article" date="2016" name="Sci. Rep.">
        <title>Peltaster fructicola genome reveals evolution from an invasive phytopathogen to an ectophytic parasite.</title>
        <authorList>
            <person name="Xu C."/>
            <person name="Chen H."/>
            <person name="Gleason M.L."/>
            <person name="Xu J.R."/>
            <person name="Liu H."/>
            <person name="Zhang R."/>
            <person name="Sun G."/>
        </authorList>
    </citation>
    <scope>NUCLEOTIDE SEQUENCE [LARGE SCALE GENOMIC DNA]</scope>
    <source>
        <strain evidence="7 8">LNHT1506</strain>
    </source>
</reference>
<organism evidence="7 8">
    <name type="scientific">Peltaster fructicola</name>
    <dbReference type="NCBI Taxonomy" id="286661"/>
    <lineage>
        <taxon>Eukaryota</taxon>
        <taxon>Fungi</taxon>
        <taxon>Dikarya</taxon>
        <taxon>Ascomycota</taxon>
        <taxon>Pezizomycotina</taxon>
        <taxon>Dothideomycetes</taxon>
        <taxon>Dothideomycetes incertae sedis</taxon>
        <taxon>Peltaster</taxon>
    </lineage>
</organism>
<gene>
    <name evidence="7" type="ORF">AMS68_000429</name>
</gene>
<feature type="transmembrane region" description="Helical" evidence="6">
    <location>
        <begin position="123"/>
        <end position="140"/>
    </location>
</feature>